<evidence type="ECO:0000256" key="1">
    <source>
        <dbReference type="ARBA" id="ARBA00006765"/>
    </source>
</evidence>
<name>A0AAV5LNX7_9ROSI</name>
<sequence length="234" mass="26618">MADAMTTEAPKAPVTRERKIRADLETKLPKPYLARALEATDADQPNGTPGRNNNGMSVLQQHVAFFDQDNNGIIYPWETYRGFRAIGFNLILSFLLAIGTHGLLSYRTQPGWLPSPLFTIYIENIHKSKHGSDSATYDTEGRFMPVNFENIFSKYAKTVPDKLSFKEIWHMTEANRVANDFVGWFAAKAEWILLYILARDHEGFLSKEDARRCFDGSLFDYHAKMNKGGDSKRS</sequence>
<keyword evidence="2" id="KW-0812">Transmembrane</keyword>
<keyword evidence="4" id="KW-1185">Reference proteome</keyword>
<evidence type="ECO:0008006" key="5">
    <source>
        <dbReference type="Google" id="ProtNLM"/>
    </source>
</evidence>
<reference evidence="3 4" key="1">
    <citation type="journal article" date="2021" name="Commun. Biol.">
        <title>The genome of Shorea leprosula (Dipterocarpaceae) highlights the ecological relevance of drought in aseasonal tropical rainforests.</title>
        <authorList>
            <person name="Ng K.K.S."/>
            <person name="Kobayashi M.J."/>
            <person name="Fawcett J.A."/>
            <person name="Hatakeyama M."/>
            <person name="Paape T."/>
            <person name="Ng C.H."/>
            <person name="Ang C.C."/>
            <person name="Tnah L.H."/>
            <person name="Lee C.T."/>
            <person name="Nishiyama T."/>
            <person name="Sese J."/>
            <person name="O'Brien M.J."/>
            <person name="Copetti D."/>
            <person name="Mohd Noor M.I."/>
            <person name="Ong R.C."/>
            <person name="Putra M."/>
            <person name="Sireger I.Z."/>
            <person name="Indrioko S."/>
            <person name="Kosugi Y."/>
            <person name="Izuno A."/>
            <person name="Isagi Y."/>
            <person name="Lee S.L."/>
            <person name="Shimizu K.K."/>
        </authorList>
    </citation>
    <scope>NUCLEOTIDE SEQUENCE [LARGE SCALE GENOMIC DNA]</scope>
    <source>
        <strain evidence="3">214</strain>
    </source>
</reference>
<protein>
    <recommendedName>
        <fullName evidence="5">Peroxygenase</fullName>
    </recommendedName>
</protein>
<dbReference type="PANTHER" id="PTHR31495">
    <property type="entry name" value="PEROXYGENASE 3-RELATED"/>
    <property type="match status" value="1"/>
</dbReference>
<keyword evidence="2" id="KW-0472">Membrane</keyword>
<proteinExistence type="inferred from homology"/>
<comment type="similarity">
    <text evidence="1">Belongs to the caleosin family.</text>
</comment>
<dbReference type="GO" id="GO:0004497">
    <property type="term" value="F:monooxygenase activity"/>
    <property type="evidence" value="ECO:0007669"/>
    <property type="project" value="TreeGrafter"/>
</dbReference>
<dbReference type="EMBL" id="BPVZ01000132">
    <property type="protein sequence ID" value="GKV39160.1"/>
    <property type="molecule type" value="Genomic_DNA"/>
</dbReference>
<gene>
    <name evidence="3" type="ORF">SLEP1_g46969</name>
</gene>
<dbReference type="Proteomes" id="UP001054252">
    <property type="component" value="Unassembled WGS sequence"/>
</dbReference>
<evidence type="ECO:0000313" key="3">
    <source>
        <dbReference type="EMBL" id="GKV39160.1"/>
    </source>
</evidence>
<dbReference type="Pfam" id="PF05042">
    <property type="entry name" value="Caleosin"/>
    <property type="match status" value="1"/>
</dbReference>
<dbReference type="GO" id="GO:0005509">
    <property type="term" value="F:calcium ion binding"/>
    <property type="evidence" value="ECO:0007669"/>
    <property type="project" value="TreeGrafter"/>
</dbReference>
<feature type="transmembrane region" description="Helical" evidence="2">
    <location>
        <begin position="86"/>
        <end position="106"/>
    </location>
</feature>
<evidence type="ECO:0000313" key="4">
    <source>
        <dbReference type="Proteomes" id="UP001054252"/>
    </source>
</evidence>
<keyword evidence="2" id="KW-1133">Transmembrane helix</keyword>
<dbReference type="PANTHER" id="PTHR31495:SF23">
    <property type="entry name" value="PEROXYGENASE-LIKE"/>
    <property type="match status" value="1"/>
</dbReference>
<evidence type="ECO:0000256" key="2">
    <source>
        <dbReference type="SAM" id="Phobius"/>
    </source>
</evidence>
<organism evidence="3 4">
    <name type="scientific">Rubroshorea leprosula</name>
    <dbReference type="NCBI Taxonomy" id="152421"/>
    <lineage>
        <taxon>Eukaryota</taxon>
        <taxon>Viridiplantae</taxon>
        <taxon>Streptophyta</taxon>
        <taxon>Embryophyta</taxon>
        <taxon>Tracheophyta</taxon>
        <taxon>Spermatophyta</taxon>
        <taxon>Magnoliopsida</taxon>
        <taxon>eudicotyledons</taxon>
        <taxon>Gunneridae</taxon>
        <taxon>Pentapetalae</taxon>
        <taxon>rosids</taxon>
        <taxon>malvids</taxon>
        <taxon>Malvales</taxon>
        <taxon>Dipterocarpaceae</taxon>
        <taxon>Rubroshorea</taxon>
    </lineage>
</organism>
<dbReference type="AlphaFoldDB" id="A0AAV5LNX7"/>
<comment type="caution">
    <text evidence="3">The sequence shown here is derived from an EMBL/GenBank/DDBJ whole genome shotgun (WGS) entry which is preliminary data.</text>
</comment>
<dbReference type="InterPro" id="IPR007736">
    <property type="entry name" value="Caleosin-related"/>
</dbReference>
<accession>A0AAV5LNX7</accession>